<dbReference type="Proteomes" id="UP000299102">
    <property type="component" value="Unassembled WGS sequence"/>
</dbReference>
<dbReference type="STRING" id="151549.A0A4C1T0W3"/>
<accession>A0A4C1T0W3</accession>
<organism evidence="2 3">
    <name type="scientific">Eumeta variegata</name>
    <name type="common">Bagworm moth</name>
    <name type="synonym">Eumeta japonica</name>
    <dbReference type="NCBI Taxonomy" id="151549"/>
    <lineage>
        <taxon>Eukaryota</taxon>
        <taxon>Metazoa</taxon>
        <taxon>Ecdysozoa</taxon>
        <taxon>Arthropoda</taxon>
        <taxon>Hexapoda</taxon>
        <taxon>Insecta</taxon>
        <taxon>Pterygota</taxon>
        <taxon>Neoptera</taxon>
        <taxon>Endopterygota</taxon>
        <taxon>Lepidoptera</taxon>
        <taxon>Glossata</taxon>
        <taxon>Ditrysia</taxon>
        <taxon>Tineoidea</taxon>
        <taxon>Psychidae</taxon>
        <taxon>Oiketicinae</taxon>
        <taxon>Eumeta</taxon>
    </lineage>
</organism>
<dbReference type="AlphaFoldDB" id="A0A4C1T0W3"/>
<evidence type="ECO:0000256" key="1">
    <source>
        <dbReference type="SAM" id="MobiDB-lite"/>
    </source>
</evidence>
<protein>
    <submittedName>
        <fullName evidence="2">Uncharacterized protein</fullName>
    </submittedName>
</protein>
<proteinExistence type="predicted"/>
<reference evidence="2 3" key="1">
    <citation type="journal article" date="2019" name="Commun. Biol.">
        <title>The bagworm genome reveals a unique fibroin gene that provides high tensile strength.</title>
        <authorList>
            <person name="Kono N."/>
            <person name="Nakamura H."/>
            <person name="Ohtoshi R."/>
            <person name="Tomita M."/>
            <person name="Numata K."/>
            <person name="Arakawa K."/>
        </authorList>
    </citation>
    <scope>NUCLEOTIDE SEQUENCE [LARGE SCALE GENOMIC DNA]</scope>
</reference>
<name>A0A4C1T0W3_EUMVA</name>
<gene>
    <name evidence="2" type="ORF">EVAR_101314_1</name>
</gene>
<evidence type="ECO:0000313" key="3">
    <source>
        <dbReference type="Proteomes" id="UP000299102"/>
    </source>
</evidence>
<sequence>MAAAAAAHLHHSAQSSPMTNLHQNMGSHEQRRQCQ</sequence>
<feature type="non-terminal residue" evidence="2">
    <location>
        <position position="35"/>
    </location>
</feature>
<comment type="caution">
    <text evidence="2">The sequence shown here is derived from an EMBL/GenBank/DDBJ whole genome shotgun (WGS) entry which is preliminary data.</text>
</comment>
<dbReference type="EMBL" id="BGZK01004291">
    <property type="protein sequence ID" value="GBP08163.1"/>
    <property type="molecule type" value="Genomic_DNA"/>
</dbReference>
<feature type="compositionally biased region" description="Polar residues" evidence="1">
    <location>
        <begin position="17"/>
        <end position="27"/>
    </location>
</feature>
<feature type="region of interest" description="Disordered" evidence="1">
    <location>
        <begin position="1"/>
        <end position="35"/>
    </location>
</feature>
<keyword evidence="3" id="KW-1185">Reference proteome</keyword>
<evidence type="ECO:0000313" key="2">
    <source>
        <dbReference type="EMBL" id="GBP08163.1"/>
    </source>
</evidence>
<feature type="compositionally biased region" description="Low complexity" evidence="1">
    <location>
        <begin position="1"/>
        <end position="16"/>
    </location>
</feature>